<dbReference type="EMBL" id="UYWW01000163">
    <property type="protein sequence ID" value="VDM07551.1"/>
    <property type="molecule type" value="Genomic_DNA"/>
</dbReference>
<reference evidence="1 2" key="1">
    <citation type="submission" date="2018-11" db="EMBL/GenBank/DDBJ databases">
        <authorList>
            <consortium name="Pathogen Informatics"/>
        </authorList>
    </citation>
    <scope>NUCLEOTIDE SEQUENCE [LARGE SCALE GENOMIC DNA]</scope>
</reference>
<organism evidence="1 2">
    <name type="scientific">Wuchereria bancrofti</name>
    <dbReference type="NCBI Taxonomy" id="6293"/>
    <lineage>
        <taxon>Eukaryota</taxon>
        <taxon>Metazoa</taxon>
        <taxon>Ecdysozoa</taxon>
        <taxon>Nematoda</taxon>
        <taxon>Chromadorea</taxon>
        <taxon>Rhabditida</taxon>
        <taxon>Spirurina</taxon>
        <taxon>Spiruromorpha</taxon>
        <taxon>Filarioidea</taxon>
        <taxon>Onchocercidae</taxon>
        <taxon>Wuchereria</taxon>
    </lineage>
</organism>
<evidence type="ECO:0000313" key="2">
    <source>
        <dbReference type="Proteomes" id="UP000270924"/>
    </source>
</evidence>
<gene>
    <name evidence="1" type="ORF">WBA_LOCUS937</name>
</gene>
<dbReference type="AlphaFoldDB" id="A0A3P7DD15"/>
<accession>A0A3P7DD15</accession>
<protein>
    <submittedName>
        <fullName evidence="1">Uncharacterized protein</fullName>
    </submittedName>
</protein>
<dbReference type="Proteomes" id="UP000270924">
    <property type="component" value="Unassembled WGS sequence"/>
</dbReference>
<sequence>MCRTAVATTVAHYRDTVIILIVVSDAVSFTKPKLQQHNDEKSSFTTIYKFHHHMFEEENNDFESWTFNCSATNDILASITYS</sequence>
<proteinExistence type="predicted"/>
<dbReference type="InParanoid" id="A0A3P7DD15"/>
<keyword evidence="2" id="KW-1185">Reference proteome</keyword>
<evidence type="ECO:0000313" key="1">
    <source>
        <dbReference type="EMBL" id="VDM07551.1"/>
    </source>
</evidence>
<name>A0A3P7DD15_WUCBA</name>